<comment type="caution">
    <text evidence="5">The sequence shown here is derived from an EMBL/GenBank/DDBJ whole genome shotgun (WGS) entry which is preliminary data.</text>
</comment>
<dbReference type="PANTHER" id="PTHR43434:SF1">
    <property type="entry name" value="PHOSPHOGLYCOLATE PHOSPHATASE"/>
    <property type="match status" value="1"/>
</dbReference>
<dbReference type="InterPro" id="IPR036412">
    <property type="entry name" value="HAD-like_sf"/>
</dbReference>
<keyword evidence="6" id="KW-1185">Reference proteome</keyword>
<dbReference type="PANTHER" id="PTHR43434">
    <property type="entry name" value="PHOSPHOGLYCOLATE PHOSPHATASE"/>
    <property type="match status" value="1"/>
</dbReference>
<evidence type="ECO:0000313" key="5">
    <source>
        <dbReference type="EMBL" id="CCF82547.1"/>
    </source>
</evidence>
<evidence type="ECO:0000256" key="4">
    <source>
        <dbReference type="ARBA" id="ARBA00013078"/>
    </source>
</evidence>
<organism evidence="5 6">
    <name type="scientific">Nitrolancea hollandica Lb</name>
    <dbReference type="NCBI Taxonomy" id="1129897"/>
    <lineage>
        <taxon>Bacteria</taxon>
        <taxon>Pseudomonadati</taxon>
        <taxon>Thermomicrobiota</taxon>
        <taxon>Thermomicrobia</taxon>
        <taxon>Sphaerobacterales</taxon>
        <taxon>Sphaerobacterineae</taxon>
        <taxon>Sphaerobacteraceae</taxon>
        <taxon>Nitrolancea</taxon>
    </lineage>
</organism>
<accession>I4ECY5</accession>
<dbReference type="Gene3D" id="3.40.50.1000">
    <property type="entry name" value="HAD superfamily/HAD-like"/>
    <property type="match status" value="1"/>
</dbReference>
<comment type="catalytic activity">
    <reaction evidence="1">
        <text>2-phosphoglycolate + H2O = glycolate + phosphate</text>
        <dbReference type="Rhea" id="RHEA:14369"/>
        <dbReference type="ChEBI" id="CHEBI:15377"/>
        <dbReference type="ChEBI" id="CHEBI:29805"/>
        <dbReference type="ChEBI" id="CHEBI:43474"/>
        <dbReference type="ChEBI" id="CHEBI:58033"/>
        <dbReference type="EC" id="3.1.3.18"/>
    </reaction>
</comment>
<dbReference type="Proteomes" id="UP000004221">
    <property type="component" value="Unassembled WGS sequence"/>
</dbReference>
<name>I4ECY5_9BACT</name>
<proteinExistence type="inferred from homology"/>
<reference evidence="5 6" key="1">
    <citation type="journal article" date="2012" name="ISME J.">
        <title>Nitrification expanded: discovery, physiology and genomics of a nitrite-oxidizing bacterium from the phylum Chloroflexi.</title>
        <authorList>
            <person name="Sorokin D.Y."/>
            <person name="Lucker S."/>
            <person name="Vejmelkova D."/>
            <person name="Kostrikina N.A."/>
            <person name="Kleerebezem R."/>
            <person name="Rijpstra W.I."/>
            <person name="Damste J.S."/>
            <person name="Le Paslier D."/>
            <person name="Muyzer G."/>
            <person name="Wagner M."/>
            <person name="van Loosdrecht M.C."/>
            <person name="Daims H."/>
        </authorList>
    </citation>
    <scope>NUCLEOTIDE SEQUENCE [LARGE SCALE GENOMIC DNA]</scope>
    <source>
        <strain evidence="6">none</strain>
    </source>
</reference>
<evidence type="ECO:0000256" key="2">
    <source>
        <dbReference type="ARBA" id="ARBA00004818"/>
    </source>
</evidence>
<dbReference type="InterPro" id="IPR050155">
    <property type="entry name" value="HAD-like_hydrolase_sf"/>
</dbReference>
<dbReference type="EMBL" id="CAGS01000033">
    <property type="protein sequence ID" value="CCF82547.1"/>
    <property type="molecule type" value="Genomic_DNA"/>
</dbReference>
<comment type="pathway">
    <text evidence="2">Organic acid metabolism; glycolate biosynthesis; glycolate from 2-phosphoglycolate: step 1/1.</text>
</comment>
<sequence length="186" mass="19758">MVRELLARAGLDGSISPEELAPAFAVAGEQYARHWEQRNDLVQDPLPGVHALLEHLADDGRFALAIVTGTARRIAEVKLRRHRLDRYFPTGAFGDEVEDRIELVRLAISRAERHFSTSFPPGRIAALGDTPHDIACGHACGTAGLGIATGQHSVETLTAAGADAVVPDLTDTGAVVRALLAITGEG</sequence>
<dbReference type="GO" id="GO:0006281">
    <property type="term" value="P:DNA repair"/>
    <property type="evidence" value="ECO:0007669"/>
    <property type="project" value="TreeGrafter"/>
</dbReference>
<evidence type="ECO:0000256" key="1">
    <source>
        <dbReference type="ARBA" id="ARBA00000830"/>
    </source>
</evidence>
<comment type="similarity">
    <text evidence="3">Belongs to the HAD-like hydrolase superfamily. CbbY/CbbZ/Gph/YieH family.</text>
</comment>
<dbReference type="GO" id="GO:0008967">
    <property type="term" value="F:phosphoglycolate phosphatase activity"/>
    <property type="evidence" value="ECO:0007669"/>
    <property type="project" value="UniProtKB-EC"/>
</dbReference>
<dbReference type="Pfam" id="PF13419">
    <property type="entry name" value="HAD_2"/>
    <property type="match status" value="1"/>
</dbReference>
<gene>
    <name evidence="5" type="ORF">NITHO_1280002</name>
</gene>
<dbReference type="InterPro" id="IPR041492">
    <property type="entry name" value="HAD_2"/>
</dbReference>
<evidence type="ECO:0000313" key="6">
    <source>
        <dbReference type="Proteomes" id="UP000004221"/>
    </source>
</evidence>
<protein>
    <recommendedName>
        <fullName evidence="4">phosphoglycolate phosphatase</fullName>
        <ecNumber evidence="4">3.1.3.18</ecNumber>
    </recommendedName>
</protein>
<dbReference type="EC" id="3.1.3.18" evidence="4"/>
<evidence type="ECO:0000256" key="3">
    <source>
        <dbReference type="ARBA" id="ARBA00006171"/>
    </source>
</evidence>
<dbReference type="AlphaFoldDB" id="I4ECY5"/>
<dbReference type="InterPro" id="IPR023214">
    <property type="entry name" value="HAD_sf"/>
</dbReference>
<dbReference type="SUPFAM" id="SSF56784">
    <property type="entry name" value="HAD-like"/>
    <property type="match status" value="1"/>
</dbReference>
<keyword evidence="5" id="KW-0378">Hydrolase</keyword>